<protein>
    <submittedName>
        <fullName evidence="1">Uncharacterized protein</fullName>
    </submittedName>
</protein>
<gene>
    <name evidence="1" type="ORF">AVDCRST_MAG58-774</name>
</gene>
<feature type="non-terminal residue" evidence="1">
    <location>
        <position position="1"/>
    </location>
</feature>
<accession>A0A6J4QYZ0</accession>
<sequence>DRHQRPDGRQACVQRAQNNSPVLAYRFLAM</sequence>
<reference evidence="1" key="1">
    <citation type="submission" date="2020-02" db="EMBL/GenBank/DDBJ databases">
        <authorList>
            <person name="Meier V. D."/>
        </authorList>
    </citation>
    <scope>NUCLEOTIDE SEQUENCE</scope>
    <source>
        <strain evidence="1">AVDCRST_MAG58</strain>
    </source>
</reference>
<dbReference type="AlphaFoldDB" id="A0A6J4QYZ0"/>
<dbReference type="EMBL" id="CADCVF010000019">
    <property type="protein sequence ID" value="CAA9450579.1"/>
    <property type="molecule type" value="Genomic_DNA"/>
</dbReference>
<name>A0A6J4QYZ0_9ACTN</name>
<proteinExistence type="predicted"/>
<organism evidence="1">
    <name type="scientific">uncultured Rubrobacteraceae bacterium</name>
    <dbReference type="NCBI Taxonomy" id="349277"/>
    <lineage>
        <taxon>Bacteria</taxon>
        <taxon>Bacillati</taxon>
        <taxon>Actinomycetota</taxon>
        <taxon>Rubrobacteria</taxon>
        <taxon>Rubrobacterales</taxon>
        <taxon>Rubrobacteraceae</taxon>
        <taxon>environmental samples</taxon>
    </lineage>
</organism>
<feature type="non-terminal residue" evidence="1">
    <location>
        <position position="30"/>
    </location>
</feature>
<evidence type="ECO:0000313" key="1">
    <source>
        <dbReference type="EMBL" id="CAA9450579.1"/>
    </source>
</evidence>